<dbReference type="InterPro" id="IPR036890">
    <property type="entry name" value="HATPase_C_sf"/>
</dbReference>
<dbReference type="Pfam" id="PF00672">
    <property type="entry name" value="HAMP"/>
    <property type="match status" value="1"/>
</dbReference>
<organism evidence="14 15">
    <name type="scientific">Shewanella gelidii</name>
    <dbReference type="NCBI Taxonomy" id="1642821"/>
    <lineage>
        <taxon>Bacteria</taxon>
        <taxon>Pseudomonadati</taxon>
        <taxon>Pseudomonadota</taxon>
        <taxon>Gammaproteobacteria</taxon>
        <taxon>Alteromonadales</taxon>
        <taxon>Shewanellaceae</taxon>
        <taxon>Shewanella</taxon>
    </lineage>
</organism>
<feature type="domain" description="HAMP" evidence="13">
    <location>
        <begin position="155"/>
        <end position="208"/>
    </location>
</feature>
<dbReference type="AlphaFoldDB" id="A0A917NED7"/>
<dbReference type="InterPro" id="IPR003594">
    <property type="entry name" value="HATPase_dom"/>
</dbReference>
<gene>
    <name evidence="14" type="ORF">GCM10009332_28850</name>
</gene>
<evidence type="ECO:0000256" key="4">
    <source>
        <dbReference type="ARBA" id="ARBA00022553"/>
    </source>
</evidence>
<evidence type="ECO:0000259" key="13">
    <source>
        <dbReference type="PROSITE" id="PS50885"/>
    </source>
</evidence>
<dbReference type="InterPro" id="IPR050428">
    <property type="entry name" value="TCS_sensor_his_kinase"/>
</dbReference>
<dbReference type="InterPro" id="IPR003661">
    <property type="entry name" value="HisK_dim/P_dom"/>
</dbReference>
<dbReference type="PANTHER" id="PTHR45436:SF8">
    <property type="entry name" value="HISTIDINE KINASE"/>
    <property type="match status" value="1"/>
</dbReference>
<dbReference type="PRINTS" id="PR00344">
    <property type="entry name" value="BCTRLSENSOR"/>
</dbReference>
<keyword evidence="7 14" id="KW-0418">Kinase</keyword>
<dbReference type="GO" id="GO:0000155">
    <property type="term" value="F:phosphorelay sensor kinase activity"/>
    <property type="evidence" value="ECO:0007669"/>
    <property type="project" value="InterPro"/>
</dbReference>
<dbReference type="GO" id="GO:0005886">
    <property type="term" value="C:plasma membrane"/>
    <property type="evidence" value="ECO:0007669"/>
    <property type="project" value="TreeGrafter"/>
</dbReference>
<comment type="catalytic activity">
    <reaction evidence="1">
        <text>ATP + protein L-histidine = ADP + protein N-phospho-L-histidine.</text>
        <dbReference type="EC" id="2.7.13.3"/>
    </reaction>
</comment>
<evidence type="ECO:0000256" key="6">
    <source>
        <dbReference type="ARBA" id="ARBA00022692"/>
    </source>
</evidence>
<keyword evidence="4" id="KW-0597">Phosphoprotein</keyword>
<dbReference type="SUPFAM" id="SSF47384">
    <property type="entry name" value="Homodimeric domain of signal transducing histidine kinase"/>
    <property type="match status" value="1"/>
</dbReference>
<reference evidence="14" key="1">
    <citation type="journal article" date="2014" name="Int. J. Syst. Evol. Microbiol.">
        <title>Complete genome sequence of Corynebacterium casei LMG S-19264T (=DSM 44701T), isolated from a smear-ripened cheese.</title>
        <authorList>
            <consortium name="US DOE Joint Genome Institute (JGI-PGF)"/>
            <person name="Walter F."/>
            <person name="Albersmeier A."/>
            <person name="Kalinowski J."/>
            <person name="Ruckert C."/>
        </authorList>
    </citation>
    <scope>NUCLEOTIDE SEQUENCE</scope>
    <source>
        <strain evidence="14">JCM 30804</strain>
    </source>
</reference>
<dbReference type="PROSITE" id="PS50109">
    <property type="entry name" value="HIS_KIN"/>
    <property type="match status" value="1"/>
</dbReference>
<dbReference type="SMART" id="SM00388">
    <property type="entry name" value="HisKA"/>
    <property type="match status" value="1"/>
</dbReference>
<dbReference type="CDD" id="cd06225">
    <property type="entry name" value="HAMP"/>
    <property type="match status" value="1"/>
</dbReference>
<comment type="subcellular location">
    <subcellularLocation>
        <location evidence="2">Membrane</location>
    </subcellularLocation>
</comment>
<keyword evidence="9" id="KW-0902">Two-component regulatory system</keyword>
<dbReference type="InterPro" id="IPR004358">
    <property type="entry name" value="Sig_transdc_His_kin-like_C"/>
</dbReference>
<feature type="domain" description="Histidine kinase" evidence="12">
    <location>
        <begin position="216"/>
        <end position="421"/>
    </location>
</feature>
<dbReference type="SMART" id="SM00304">
    <property type="entry name" value="HAMP"/>
    <property type="match status" value="1"/>
</dbReference>
<dbReference type="InterPro" id="IPR005467">
    <property type="entry name" value="His_kinase_dom"/>
</dbReference>
<evidence type="ECO:0000256" key="11">
    <source>
        <dbReference type="SAM" id="Phobius"/>
    </source>
</evidence>
<evidence type="ECO:0000256" key="7">
    <source>
        <dbReference type="ARBA" id="ARBA00022777"/>
    </source>
</evidence>
<keyword evidence="8 11" id="KW-1133">Transmembrane helix</keyword>
<dbReference type="Pfam" id="PF02518">
    <property type="entry name" value="HATPase_c"/>
    <property type="match status" value="1"/>
</dbReference>
<keyword evidence="15" id="KW-1185">Reference proteome</keyword>
<proteinExistence type="predicted"/>
<dbReference type="SUPFAM" id="SSF55874">
    <property type="entry name" value="ATPase domain of HSP90 chaperone/DNA topoisomerase II/histidine kinase"/>
    <property type="match status" value="1"/>
</dbReference>
<dbReference type="Gene3D" id="6.10.340.10">
    <property type="match status" value="1"/>
</dbReference>
<dbReference type="Gene3D" id="1.10.287.130">
    <property type="match status" value="1"/>
</dbReference>
<dbReference type="Pfam" id="PF00512">
    <property type="entry name" value="HisKA"/>
    <property type="match status" value="1"/>
</dbReference>
<sequence length="421" mass="46713">MVTVIISVLLLVMYRQLITEQEIQIAQHIEAEVTRYQNLARVHDRLGFAKQVSAAAGQAVFVSWHNGAHVLGAMSYIPEDLPIYPQTKEFMVFAGGSHKLFVLTGGIAQTQMGPVLIATRSDHLVTVFDEFIGASITAITMTLLLTLTLGWLFSKAILRRIQRYQELSALIEHGDYGIRFPIGGRRDEFDVVAKQFNQVLDTLESNLAAVRGVTDNIAHDLRTPLSHLRMGLERLQTLPSDQVADASAGLIEELEHCLATFDSMLSLTRIEGGQRPLEREPVSLHELCQDLQEMAEAMAEAKSQSLQINLGLDRTISGDKHLLFQALFNLVDNAITYAGTESTIVIEQHEGMICIRDNGPGIPEDCRERVFERLVRLDPSRQHKGTGLGLSMVKAILSRHNATITLKDNQPGLIAVVEFEC</sequence>
<evidence type="ECO:0000256" key="2">
    <source>
        <dbReference type="ARBA" id="ARBA00004370"/>
    </source>
</evidence>
<evidence type="ECO:0000256" key="3">
    <source>
        <dbReference type="ARBA" id="ARBA00012438"/>
    </source>
</evidence>
<evidence type="ECO:0000256" key="1">
    <source>
        <dbReference type="ARBA" id="ARBA00000085"/>
    </source>
</evidence>
<feature type="transmembrane region" description="Helical" evidence="11">
    <location>
        <begin position="131"/>
        <end position="153"/>
    </location>
</feature>
<dbReference type="SMART" id="SM00387">
    <property type="entry name" value="HATPase_c"/>
    <property type="match status" value="1"/>
</dbReference>
<evidence type="ECO:0000256" key="10">
    <source>
        <dbReference type="ARBA" id="ARBA00023136"/>
    </source>
</evidence>
<evidence type="ECO:0000256" key="5">
    <source>
        <dbReference type="ARBA" id="ARBA00022679"/>
    </source>
</evidence>
<evidence type="ECO:0000313" key="14">
    <source>
        <dbReference type="EMBL" id="GGI89733.1"/>
    </source>
</evidence>
<evidence type="ECO:0000313" key="15">
    <source>
        <dbReference type="Proteomes" id="UP000613743"/>
    </source>
</evidence>
<name>A0A917NED7_9GAMM</name>
<dbReference type="Proteomes" id="UP000613743">
    <property type="component" value="Unassembled WGS sequence"/>
</dbReference>
<dbReference type="Gene3D" id="3.30.565.10">
    <property type="entry name" value="Histidine kinase-like ATPase, C-terminal domain"/>
    <property type="match status" value="1"/>
</dbReference>
<dbReference type="InterPro" id="IPR003660">
    <property type="entry name" value="HAMP_dom"/>
</dbReference>
<evidence type="ECO:0000256" key="8">
    <source>
        <dbReference type="ARBA" id="ARBA00022989"/>
    </source>
</evidence>
<dbReference type="EMBL" id="BMPZ01000010">
    <property type="protein sequence ID" value="GGI89733.1"/>
    <property type="molecule type" value="Genomic_DNA"/>
</dbReference>
<protein>
    <recommendedName>
        <fullName evidence="3">histidine kinase</fullName>
        <ecNumber evidence="3">2.7.13.3</ecNumber>
    </recommendedName>
</protein>
<dbReference type="SUPFAM" id="SSF158472">
    <property type="entry name" value="HAMP domain-like"/>
    <property type="match status" value="1"/>
</dbReference>
<comment type="caution">
    <text evidence="14">The sequence shown here is derived from an EMBL/GenBank/DDBJ whole genome shotgun (WGS) entry which is preliminary data.</text>
</comment>
<dbReference type="CDD" id="cd00082">
    <property type="entry name" value="HisKA"/>
    <property type="match status" value="1"/>
</dbReference>
<keyword evidence="10 11" id="KW-0472">Membrane</keyword>
<dbReference type="PROSITE" id="PS50885">
    <property type="entry name" value="HAMP"/>
    <property type="match status" value="1"/>
</dbReference>
<dbReference type="PANTHER" id="PTHR45436">
    <property type="entry name" value="SENSOR HISTIDINE KINASE YKOH"/>
    <property type="match status" value="1"/>
</dbReference>
<reference evidence="14" key="2">
    <citation type="submission" date="2020-09" db="EMBL/GenBank/DDBJ databases">
        <authorList>
            <person name="Sun Q."/>
            <person name="Ohkuma M."/>
        </authorList>
    </citation>
    <scope>NUCLEOTIDE SEQUENCE</scope>
    <source>
        <strain evidence="14">JCM 30804</strain>
    </source>
</reference>
<evidence type="ECO:0000259" key="12">
    <source>
        <dbReference type="PROSITE" id="PS50109"/>
    </source>
</evidence>
<accession>A0A917NED7</accession>
<dbReference type="EC" id="2.7.13.3" evidence="3"/>
<dbReference type="InterPro" id="IPR036097">
    <property type="entry name" value="HisK_dim/P_sf"/>
</dbReference>
<keyword evidence="5" id="KW-0808">Transferase</keyword>
<keyword evidence="6 11" id="KW-0812">Transmembrane</keyword>
<evidence type="ECO:0000256" key="9">
    <source>
        <dbReference type="ARBA" id="ARBA00023012"/>
    </source>
</evidence>